<dbReference type="EMBL" id="JBHSCL010000004">
    <property type="protein sequence ID" value="MFC4220553.1"/>
    <property type="molecule type" value="Genomic_DNA"/>
</dbReference>
<dbReference type="Proteomes" id="UP001595841">
    <property type="component" value="Unassembled WGS sequence"/>
</dbReference>
<dbReference type="RefSeq" id="WP_379764228.1">
    <property type="nucleotide sequence ID" value="NZ_JBHSCL010000004.1"/>
</dbReference>
<gene>
    <name evidence="3" type="ORF">ACFOWS_10430</name>
</gene>
<comment type="caution">
    <text evidence="3">The sequence shown here is derived from an EMBL/GenBank/DDBJ whole genome shotgun (WGS) entry which is preliminary data.</text>
</comment>
<evidence type="ECO:0000256" key="1">
    <source>
        <dbReference type="ARBA" id="ARBA00008635"/>
    </source>
</evidence>
<keyword evidence="2" id="KW-0479">Metal-binding</keyword>
<organism evidence="3 4">
    <name type="scientific">Flagellimonas marina</name>
    <dbReference type="NCBI Taxonomy" id="1775168"/>
    <lineage>
        <taxon>Bacteria</taxon>
        <taxon>Pseudomonadati</taxon>
        <taxon>Bacteroidota</taxon>
        <taxon>Flavobacteriia</taxon>
        <taxon>Flavobacteriales</taxon>
        <taxon>Flavobacteriaceae</taxon>
        <taxon>Flagellimonas</taxon>
    </lineage>
</organism>
<keyword evidence="4" id="KW-1185">Reference proteome</keyword>
<protein>
    <submittedName>
        <fullName evidence="3">DinB family protein</fullName>
    </submittedName>
</protein>
<name>A0ABV8PK25_9FLAO</name>
<sequence length="166" mass="19217">MKNTVEQQKESAQVITPSQLLEHWQGHRRVTRRAIEAFPEKEFFTHSIGGMRPFSAMVCELLAIAVPGLQEIVSGEPATFNEDLNHGNSKAKILEWWDEATEQINALWAKIPEEQFQKHVKLFGQYEGPVQSQIFYFMDNEIHHRGQGYVYLRSLGVEPPLFYERS</sequence>
<dbReference type="InterPro" id="IPR034660">
    <property type="entry name" value="DinB/YfiT-like"/>
</dbReference>
<dbReference type="InterPro" id="IPR007837">
    <property type="entry name" value="DinB"/>
</dbReference>
<proteinExistence type="inferred from homology"/>
<dbReference type="Gene3D" id="1.20.120.450">
    <property type="entry name" value="dinb family like domain"/>
    <property type="match status" value="1"/>
</dbReference>
<evidence type="ECO:0000256" key="2">
    <source>
        <dbReference type="ARBA" id="ARBA00022723"/>
    </source>
</evidence>
<dbReference type="Pfam" id="PF05163">
    <property type="entry name" value="DinB"/>
    <property type="match status" value="1"/>
</dbReference>
<dbReference type="SUPFAM" id="SSF109854">
    <property type="entry name" value="DinB/YfiT-like putative metalloenzymes"/>
    <property type="match status" value="1"/>
</dbReference>
<reference evidence="4" key="1">
    <citation type="journal article" date="2019" name="Int. J. Syst. Evol. Microbiol.">
        <title>The Global Catalogue of Microorganisms (GCM) 10K type strain sequencing project: providing services to taxonomists for standard genome sequencing and annotation.</title>
        <authorList>
            <consortium name="The Broad Institute Genomics Platform"/>
            <consortium name="The Broad Institute Genome Sequencing Center for Infectious Disease"/>
            <person name="Wu L."/>
            <person name="Ma J."/>
        </authorList>
    </citation>
    <scope>NUCLEOTIDE SEQUENCE [LARGE SCALE GENOMIC DNA]</scope>
    <source>
        <strain evidence="4">CGMCC 1.15774</strain>
    </source>
</reference>
<evidence type="ECO:0000313" key="4">
    <source>
        <dbReference type="Proteomes" id="UP001595841"/>
    </source>
</evidence>
<evidence type="ECO:0000313" key="3">
    <source>
        <dbReference type="EMBL" id="MFC4220553.1"/>
    </source>
</evidence>
<comment type="similarity">
    <text evidence="1">Belongs to the DinB family.</text>
</comment>
<accession>A0ABV8PK25</accession>